<dbReference type="Proteomes" id="UP001428341">
    <property type="component" value="Unassembled WGS sequence"/>
</dbReference>
<name>A0AAP0QSV7_9ROSI</name>
<keyword evidence="4" id="KW-1185">Reference proteome</keyword>
<dbReference type="AlphaFoldDB" id="A0AAP0QSV7"/>
<evidence type="ECO:0000256" key="1">
    <source>
        <dbReference type="SAM" id="MobiDB-lite"/>
    </source>
</evidence>
<feature type="chain" id="PRO_5042918580" evidence="2">
    <location>
        <begin position="26"/>
        <end position="128"/>
    </location>
</feature>
<protein>
    <submittedName>
        <fullName evidence="3">Uncharacterized protein</fullName>
    </submittedName>
</protein>
<gene>
    <name evidence="3" type="ORF">WN944_002921</name>
</gene>
<evidence type="ECO:0000256" key="2">
    <source>
        <dbReference type="SAM" id="SignalP"/>
    </source>
</evidence>
<sequence>MNSTPFSLTFILISCFLLSNTTCMAVAVDAEAVSECYKLKVVSKRAFSLPPSPKANSANSLVLSQTILMAMASTEVVSGEYSSQYFPYKLKIVSRRVSNPWPPSPRPNVPVHFKSPPPRAPPPPPPGY</sequence>
<comment type="caution">
    <text evidence="3">The sequence shown here is derived from an EMBL/GenBank/DDBJ whole genome shotgun (WGS) entry which is preliminary data.</text>
</comment>
<evidence type="ECO:0000313" key="4">
    <source>
        <dbReference type="Proteomes" id="UP001428341"/>
    </source>
</evidence>
<feature type="region of interest" description="Disordered" evidence="1">
    <location>
        <begin position="100"/>
        <end position="128"/>
    </location>
</feature>
<organism evidence="3 4">
    <name type="scientific">Citrus x changshan-huyou</name>
    <dbReference type="NCBI Taxonomy" id="2935761"/>
    <lineage>
        <taxon>Eukaryota</taxon>
        <taxon>Viridiplantae</taxon>
        <taxon>Streptophyta</taxon>
        <taxon>Embryophyta</taxon>
        <taxon>Tracheophyta</taxon>
        <taxon>Spermatophyta</taxon>
        <taxon>Magnoliopsida</taxon>
        <taxon>eudicotyledons</taxon>
        <taxon>Gunneridae</taxon>
        <taxon>Pentapetalae</taxon>
        <taxon>rosids</taxon>
        <taxon>malvids</taxon>
        <taxon>Sapindales</taxon>
        <taxon>Rutaceae</taxon>
        <taxon>Aurantioideae</taxon>
        <taxon>Citrus</taxon>
    </lineage>
</organism>
<dbReference type="EMBL" id="JBCGBO010000004">
    <property type="protein sequence ID" value="KAK9210550.1"/>
    <property type="molecule type" value="Genomic_DNA"/>
</dbReference>
<proteinExistence type="predicted"/>
<feature type="signal peptide" evidence="2">
    <location>
        <begin position="1"/>
        <end position="25"/>
    </location>
</feature>
<accession>A0AAP0QSV7</accession>
<reference evidence="3 4" key="1">
    <citation type="submission" date="2024-05" db="EMBL/GenBank/DDBJ databases">
        <title>Haplotype-resolved chromosome-level genome assembly of Huyou (Citrus changshanensis).</title>
        <authorList>
            <person name="Miao C."/>
            <person name="Chen W."/>
            <person name="Wu Y."/>
            <person name="Wang L."/>
            <person name="Zhao S."/>
            <person name="Grierson D."/>
            <person name="Xu C."/>
            <person name="Chen K."/>
        </authorList>
    </citation>
    <scope>NUCLEOTIDE SEQUENCE [LARGE SCALE GENOMIC DNA]</scope>
    <source>
        <strain evidence="3">01-14</strain>
        <tissue evidence="3">Leaf</tissue>
    </source>
</reference>
<evidence type="ECO:0000313" key="3">
    <source>
        <dbReference type="EMBL" id="KAK9210550.1"/>
    </source>
</evidence>
<keyword evidence="2" id="KW-0732">Signal</keyword>
<feature type="compositionally biased region" description="Pro residues" evidence="1">
    <location>
        <begin position="115"/>
        <end position="128"/>
    </location>
</feature>